<evidence type="ECO:0000256" key="5">
    <source>
        <dbReference type="PROSITE-ProRule" id="PRU00581"/>
    </source>
</evidence>
<feature type="transmembrane region" description="Helical" evidence="6">
    <location>
        <begin position="105"/>
        <end position="130"/>
    </location>
</feature>
<dbReference type="Proteomes" id="UP000887581">
    <property type="component" value="Unplaced"/>
</dbReference>
<feature type="transmembrane region" description="Helical" evidence="6">
    <location>
        <begin position="136"/>
        <end position="155"/>
    </location>
</feature>
<proteinExistence type="predicted"/>
<accession>A0A915PP59</accession>
<dbReference type="InterPro" id="IPR008253">
    <property type="entry name" value="Marvel"/>
</dbReference>
<dbReference type="PROSITE" id="PS51225">
    <property type="entry name" value="MARVEL"/>
    <property type="match status" value="1"/>
</dbReference>
<feature type="domain" description="MARVEL" evidence="7">
    <location>
        <begin position="36"/>
        <end position="165"/>
    </location>
</feature>
<evidence type="ECO:0000313" key="8">
    <source>
        <dbReference type="Proteomes" id="UP000887581"/>
    </source>
</evidence>
<dbReference type="AlphaFoldDB" id="A0A915PP59"/>
<evidence type="ECO:0000313" key="9">
    <source>
        <dbReference type="WBParaSite" id="sdigi.contig18.g1629.t1"/>
    </source>
</evidence>
<reference evidence="9" key="1">
    <citation type="submission" date="2022-11" db="UniProtKB">
        <authorList>
            <consortium name="WormBaseParasite"/>
        </authorList>
    </citation>
    <scope>IDENTIFICATION</scope>
</reference>
<dbReference type="GO" id="GO:0016020">
    <property type="term" value="C:membrane"/>
    <property type="evidence" value="ECO:0007669"/>
    <property type="project" value="UniProtKB-SubCell"/>
</dbReference>
<keyword evidence="2 5" id="KW-0812">Transmembrane</keyword>
<sequence>MDSRQETEANTDNYRYQQTQSNYQIEIVKPELDLNYLKTLPGMLKCTCITLDFICFICLAVGGSAYYPGAGWIIFICLFGMLISVILLILYLFRIVDLIRGIPWIVCEMIIYFAWAIFFFICGCVLTLVATQFRSLNGYGAAAFFSFGALCAYGFDSYLKFLSWRHDEIATGGAPLQYLQHRDTTIPNNEERLAIR</sequence>
<feature type="transmembrane region" description="Helical" evidence="6">
    <location>
        <begin position="72"/>
        <end position="93"/>
    </location>
</feature>
<evidence type="ECO:0000256" key="6">
    <source>
        <dbReference type="SAM" id="Phobius"/>
    </source>
</evidence>
<evidence type="ECO:0000256" key="1">
    <source>
        <dbReference type="ARBA" id="ARBA00004141"/>
    </source>
</evidence>
<dbReference type="PANTHER" id="PTHR22776:SF49">
    <property type="entry name" value="MARVEL DOMAIN-CONTAINING PROTEIN"/>
    <property type="match status" value="1"/>
</dbReference>
<keyword evidence="4 5" id="KW-0472">Membrane</keyword>
<name>A0A915PP59_9BILA</name>
<dbReference type="WBParaSite" id="sdigi.contig18.g1629.t1">
    <property type="protein sequence ID" value="sdigi.contig18.g1629.t1"/>
    <property type="gene ID" value="sdigi.contig18.g1629"/>
</dbReference>
<evidence type="ECO:0000256" key="2">
    <source>
        <dbReference type="ARBA" id="ARBA00022692"/>
    </source>
</evidence>
<organism evidence="8 9">
    <name type="scientific">Setaria digitata</name>
    <dbReference type="NCBI Taxonomy" id="48799"/>
    <lineage>
        <taxon>Eukaryota</taxon>
        <taxon>Metazoa</taxon>
        <taxon>Ecdysozoa</taxon>
        <taxon>Nematoda</taxon>
        <taxon>Chromadorea</taxon>
        <taxon>Rhabditida</taxon>
        <taxon>Spirurina</taxon>
        <taxon>Spiruromorpha</taxon>
        <taxon>Filarioidea</taxon>
        <taxon>Setariidae</taxon>
        <taxon>Setaria</taxon>
    </lineage>
</organism>
<dbReference type="PANTHER" id="PTHR22776">
    <property type="entry name" value="MARVEL-CONTAINING POTENTIAL LIPID RAFT-ASSOCIATED PROTEIN"/>
    <property type="match status" value="1"/>
</dbReference>
<keyword evidence="3 6" id="KW-1133">Transmembrane helix</keyword>
<feature type="transmembrane region" description="Helical" evidence="6">
    <location>
        <begin position="46"/>
        <end position="66"/>
    </location>
</feature>
<evidence type="ECO:0000259" key="7">
    <source>
        <dbReference type="PROSITE" id="PS51225"/>
    </source>
</evidence>
<evidence type="ECO:0000256" key="4">
    <source>
        <dbReference type="ARBA" id="ARBA00023136"/>
    </source>
</evidence>
<keyword evidence="8" id="KW-1185">Reference proteome</keyword>
<evidence type="ECO:0000256" key="3">
    <source>
        <dbReference type="ARBA" id="ARBA00022989"/>
    </source>
</evidence>
<protein>
    <submittedName>
        <fullName evidence="9">MARVEL domain-containing protein</fullName>
    </submittedName>
</protein>
<comment type="subcellular location">
    <subcellularLocation>
        <location evidence="1">Membrane</location>
        <topology evidence="1">Multi-pass membrane protein</topology>
    </subcellularLocation>
</comment>
<dbReference type="Pfam" id="PF01284">
    <property type="entry name" value="MARVEL"/>
    <property type="match status" value="1"/>
</dbReference>
<dbReference type="InterPro" id="IPR050578">
    <property type="entry name" value="MARVEL-CKLF_proteins"/>
</dbReference>